<dbReference type="OrthoDB" id="14738at10239"/>
<proteinExistence type="predicted"/>
<dbReference type="KEGG" id="vg:1494281"/>
<feature type="region of interest" description="Disordered" evidence="1">
    <location>
        <begin position="121"/>
        <end position="141"/>
    </location>
</feature>
<reference evidence="2 3" key="2">
    <citation type="submission" date="2003-05" db="EMBL/GenBank/DDBJ databases">
        <title>Enterobacteria phage RB69 complete genome.</title>
        <authorList>
            <person name="Petrov V."/>
            <person name="Nolan J."/>
            <person name="Chin D."/>
            <person name="Letarov A."/>
            <person name="Krisch H.M."/>
            <person name="Karam J.D."/>
        </authorList>
    </citation>
    <scope>NUCLEOTIDE SEQUENCE [LARGE SCALE GENOMIC DNA]</scope>
</reference>
<evidence type="ECO:0000313" key="3">
    <source>
        <dbReference type="Proteomes" id="UP000000876"/>
    </source>
</evidence>
<dbReference type="Proteomes" id="UP000000876">
    <property type="component" value="Segment"/>
</dbReference>
<protein>
    <submittedName>
        <fullName evidence="2">Uncharacterized protein 5.1</fullName>
    </submittedName>
</protein>
<evidence type="ECO:0000313" key="2">
    <source>
        <dbReference type="EMBL" id="AAP76064.1"/>
    </source>
</evidence>
<accession>Q7Y4Y3</accession>
<sequence>MAQILPLNTDLGEDMEGASIDVLFTPQLETTETLVSINIIDYEPTQGITVDGNHLYGTYESVFSFSSDALKYRLNDDFKTASSWEDLPQDQSTQLYLWRAPQNLRKVFSYTVEMIYNYQEEGSSGGSRSDSSTEPPPAPVQKTLTKVYTKTIVGNWSKWAQQLRNYVYARP</sequence>
<evidence type="ECO:0000256" key="1">
    <source>
        <dbReference type="SAM" id="MobiDB-lite"/>
    </source>
</evidence>
<reference evidence="2 3" key="1">
    <citation type="journal article" date="2001" name="J. Bacteriol.">
        <title>Phylogeny of the major head and tail genes of the wide-ranging T4-type bacteriophages.</title>
        <authorList>
            <person name="Tetart F."/>
            <person name="Desplats C."/>
            <person name="Kutateladze M."/>
            <person name="Monod C."/>
            <person name="Ackermann H.W."/>
            <person name="Krisch H.M."/>
        </authorList>
    </citation>
    <scope>NUCLEOTIDE SEQUENCE [LARGE SCALE GENOMIC DNA]</scope>
</reference>
<name>Q7Y4Y3_BPR69</name>
<gene>
    <name evidence="2" type="primary">5.1</name>
</gene>
<dbReference type="GeneID" id="1494281"/>
<organismHost>
    <name type="scientific">Escherichia coli</name>
    <dbReference type="NCBI Taxonomy" id="562"/>
</organismHost>
<dbReference type="RefSeq" id="NP_861855.1">
    <property type="nucleotide sequence ID" value="NC_004928.1"/>
</dbReference>
<dbReference type="EMBL" id="AY303349">
    <property type="protein sequence ID" value="AAP76064.1"/>
    <property type="molecule type" value="Genomic_DNA"/>
</dbReference>
<keyword evidence="3" id="KW-1185">Reference proteome</keyword>
<organism evidence="2 3">
    <name type="scientific">Escherichia phage RB69</name>
    <name type="common">Bacteriophage RB69</name>
    <dbReference type="NCBI Taxonomy" id="12353"/>
    <lineage>
        <taxon>Viruses</taxon>
        <taxon>Duplodnaviria</taxon>
        <taxon>Heunggongvirae</taxon>
        <taxon>Uroviricota</taxon>
        <taxon>Caudoviricetes</taxon>
        <taxon>Pantevenvirales</taxon>
        <taxon>Straboviridae</taxon>
        <taxon>Tevenvirinae</taxon>
        <taxon>Mosigvirus</taxon>
        <taxon>Mosigvirus RB69</taxon>
    </lineage>
</organism>